<dbReference type="SUPFAM" id="SSF52047">
    <property type="entry name" value="RNI-like"/>
    <property type="match status" value="1"/>
</dbReference>
<name>A0A0C3FY70_PILCF</name>
<evidence type="ECO:0008006" key="3">
    <source>
        <dbReference type="Google" id="ProtNLM"/>
    </source>
</evidence>
<dbReference type="OrthoDB" id="3251638at2759"/>
<organism evidence="1 2">
    <name type="scientific">Piloderma croceum (strain F 1598)</name>
    <dbReference type="NCBI Taxonomy" id="765440"/>
    <lineage>
        <taxon>Eukaryota</taxon>
        <taxon>Fungi</taxon>
        <taxon>Dikarya</taxon>
        <taxon>Basidiomycota</taxon>
        <taxon>Agaricomycotina</taxon>
        <taxon>Agaricomycetes</taxon>
        <taxon>Agaricomycetidae</taxon>
        <taxon>Atheliales</taxon>
        <taxon>Atheliaceae</taxon>
        <taxon>Piloderma</taxon>
    </lineage>
</organism>
<dbReference type="AlphaFoldDB" id="A0A0C3FY70"/>
<evidence type="ECO:0000313" key="1">
    <source>
        <dbReference type="EMBL" id="KIM84604.1"/>
    </source>
</evidence>
<dbReference type="HOGENOM" id="CLU_735912_0_0_1"/>
<proteinExistence type="predicted"/>
<gene>
    <name evidence="1" type="ORF">PILCRDRAFT_818185</name>
</gene>
<dbReference type="Proteomes" id="UP000054166">
    <property type="component" value="Unassembled WGS sequence"/>
</dbReference>
<dbReference type="InParanoid" id="A0A0C3FY70"/>
<accession>A0A0C3FY70</accession>
<dbReference type="EMBL" id="KN832987">
    <property type="protein sequence ID" value="KIM84604.1"/>
    <property type="molecule type" value="Genomic_DNA"/>
</dbReference>
<dbReference type="STRING" id="765440.A0A0C3FY70"/>
<sequence length="376" mass="42632">MATPPRFIEDLIYLILESDDHWWPRDLLRLARVSPAWLAPVRKRLYACPSLRSFRACGLLARTLTENPCLQTLLHGIDIRPSISFDVDCGELSAAEMASLRYILNLDGLRSLTLGGELAVHAERFLHSLAHPDAVTELNIHGSTHRGGHGYFRCRKPASLEWDEVMAFKFPNLRKLQLSNLEIDIMHPPLPYDLEVTDLHLDNIEITSGYLPHLFHESWSSLRHLSVIARTASDFDEHLRVILDCCSPGLEALHYEVVDARSEHILFDDASTMFPSLRHLRLSGVDIQSHTLFVIQETCRSLEGLSITGRVVRVSAVDWVLFLNSDALPSLRHLSIPWGTYRPPFVRWQRECCTSVLDASATRKIHLSPPLTTSQC</sequence>
<reference evidence="2" key="2">
    <citation type="submission" date="2015-01" db="EMBL/GenBank/DDBJ databases">
        <title>Evolutionary Origins and Diversification of the Mycorrhizal Mutualists.</title>
        <authorList>
            <consortium name="DOE Joint Genome Institute"/>
            <consortium name="Mycorrhizal Genomics Consortium"/>
            <person name="Kohler A."/>
            <person name="Kuo A."/>
            <person name="Nagy L.G."/>
            <person name="Floudas D."/>
            <person name="Copeland A."/>
            <person name="Barry K.W."/>
            <person name="Cichocki N."/>
            <person name="Veneault-Fourrey C."/>
            <person name="LaButti K."/>
            <person name="Lindquist E.A."/>
            <person name="Lipzen A."/>
            <person name="Lundell T."/>
            <person name="Morin E."/>
            <person name="Murat C."/>
            <person name="Riley R."/>
            <person name="Ohm R."/>
            <person name="Sun H."/>
            <person name="Tunlid A."/>
            <person name="Henrissat B."/>
            <person name="Grigoriev I.V."/>
            <person name="Hibbett D.S."/>
            <person name="Martin F."/>
        </authorList>
    </citation>
    <scope>NUCLEOTIDE SEQUENCE [LARGE SCALE GENOMIC DNA]</scope>
    <source>
        <strain evidence="2">F 1598</strain>
    </source>
</reference>
<keyword evidence="2" id="KW-1185">Reference proteome</keyword>
<evidence type="ECO:0000313" key="2">
    <source>
        <dbReference type="Proteomes" id="UP000054166"/>
    </source>
</evidence>
<dbReference type="Gene3D" id="3.80.10.10">
    <property type="entry name" value="Ribonuclease Inhibitor"/>
    <property type="match status" value="1"/>
</dbReference>
<protein>
    <recommendedName>
        <fullName evidence="3">F-box domain-containing protein</fullName>
    </recommendedName>
</protein>
<dbReference type="InterPro" id="IPR032675">
    <property type="entry name" value="LRR_dom_sf"/>
</dbReference>
<reference evidence="1 2" key="1">
    <citation type="submission" date="2014-04" db="EMBL/GenBank/DDBJ databases">
        <authorList>
            <consortium name="DOE Joint Genome Institute"/>
            <person name="Kuo A."/>
            <person name="Tarkka M."/>
            <person name="Buscot F."/>
            <person name="Kohler A."/>
            <person name="Nagy L.G."/>
            <person name="Floudas D."/>
            <person name="Copeland A."/>
            <person name="Barry K.W."/>
            <person name="Cichocki N."/>
            <person name="Veneault-Fourrey C."/>
            <person name="LaButti K."/>
            <person name="Lindquist E.A."/>
            <person name="Lipzen A."/>
            <person name="Lundell T."/>
            <person name="Morin E."/>
            <person name="Murat C."/>
            <person name="Sun H."/>
            <person name="Tunlid A."/>
            <person name="Henrissat B."/>
            <person name="Grigoriev I.V."/>
            <person name="Hibbett D.S."/>
            <person name="Martin F."/>
            <person name="Nordberg H.P."/>
            <person name="Cantor M.N."/>
            <person name="Hua S.X."/>
        </authorList>
    </citation>
    <scope>NUCLEOTIDE SEQUENCE [LARGE SCALE GENOMIC DNA]</scope>
    <source>
        <strain evidence="1 2">F 1598</strain>
    </source>
</reference>